<comment type="caution">
    <text evidence="1">The sequence shown here is derived from an EMBL/GenBank/DDBJ whole genome shotgun (WGS) entry which is preliminary data.</text>
</comment>
<evidence type="ECO:0000313" key="1">
    <source>
        <dbReference type="EMBL" id="KAG5172594.1"/>
    </source>
</evidence>
<dbReference type="EMBL" id="JAFIQS010000002">
    <property type="protein sequence ID" value="KAG5172594.1"/>
    <property type="molecule type" value="Genomic_DNA"/>
</dbReference>
<dbReference type="OrthoDB" id="2362444at2759"/>
<proteinExistence type="predicted"/>
<protein>
    <submittedName>
        <fullName evidence="1">Uncharacterized protein</fullName>
    </submittedName>
</protein>
<reference evidence="1" key="1">
    <citation type="submission" date="2021-02" db="EMBL/GenBank/DDBJ databases">
        <title>Psilocybe cubensis genome.</title>
        <authorList>
            <person name="Mckernan K.J."/>
            <person name="Crawford S."/>
            <person name="Trippe A."/>
            <person name="Kane L.T."/>
            <person name="Mclaughlin S."/>
        </authorList>
    </citation>
    <scope>NUCLEOTIDE SEQUENCE [LARGE SCALE GENOMIC DNA]</scope>
    <source>
        <strain evidence="1">MGC-MH-2018</strain>
    </source>
</reference>
<sequence>MTTNLSHEIPALFIPDDSTPFNPISEVNIPYPPSSQESNAIISQLLKCPGRVAEPLYSEDLLAVYNGSPSGVPPKQKFYVYDAYMDDTGNSTRPYNTRAAELLQLPRSYGPILIVKGVCVKDSEIGAVRVIDQEPLSEAEIESRAFRDKRKLFIEKQDAYKKRLFDKYRNDGFTVISS</sequence>
<dbReference type="AlphaFoldDB" id="A0A8H8CPZ0"/>
<organism evidence="1">
    <name type="scientific">Psilocybe cubensis</name>
    <name type="common">Psychedelic mushroom</name>
    <name type="synonym">Stropharia cubensis</name>
    <dbReference type="NCBI Taxonomy" id="181762"/>
    <lineage>
        <taxon>Eukaryota</taxon>
        <taxon>Fungi</taxon>
        <taxon>Dikarya</taxon>
        <taxon>Basidiomycota</taxon>
        <taxon>Agaricomycotina</taxon>
        <taxon>Agaricomycetes</taxon>
        <taxon>Agaricomycetidae</taxon>
        <taxon>Agaricales</taxon>
        <taxon>Agaricineae</taxon>
        <taxon>Strophariaceae</taxon>
        <taxon>Psilocybe</taxon>
    </lineage>
</organism>
<name>A0A8H8CPZ0_PSICU</name>
<accession>A0A8H8CPZ0</accession>
<gene>
    <name evidence="1" type="ORF">JR316_002096</name>
</gene>